<gene>
    <name evidence="3" type="ORF">CMC5_004830</name>
</gene>
<feature type="compositionally biased region" description="Pro residues" evidence="1">
    <location>
        <begin position="17"/>
        <end position="34"/>
    </location>
</feature>
<reference evidence="3 4" key="1">
    <citation type="submission" date="2015-07" db="EMBL/GenBank/DDBJ databases">
        <title>Genome analysis of myxobacterium Chondromyces crocatus Cm c5 reveals a high potential for natural compound synthesis and the genetic basis for the loss of fruiting body formation.</title>
        <authorList>
            <person name="Zaburannyi N."/>
            <person name="Bunk B."/>
            <person name="Maier J."/>
            <person name="Overmann J."/>
            <person name="Mueller R."/>
        </authorList>
    </citation>
    <scope>NUCLEOTIDE SEQUENCE [LARGE SCALE GENOMIC DNA]</scope>
    <source>
        <strain evidence="3 4">Cm c5</strain>
    </source>
</reference>
<dbReference type="OrthoDB" id="5513176at2"/>
<evidence type="ECO:0000256" key="1">
    <source>
        <dbReference type="SAM" id="MobiDB-lite"/>
    </source>
</evidence>
<keyword evidence="4" id="KW-1185">Reference proteome</keyword>
<evidence type="ECO:0000259" key="2">
    <source>
        <dbReference type="PROSITE" id="PS51549"/>
    </source>
</evidence>
<feature type="domain" description="DM13" evidence="2">
    <location>
        <begin position="76"/>
        <end position="197"/>
    </location>
</feature>
<dbReference type="RefSeq" id="WP_050428896.1">
    <property type="nucleotide sequence ID" value="NZ_CP012159.1"/>
</dbReference>
<evidence type="ECO:0000313" key="4">
    <source>
        <dbReference type="Proteomes" id="UP000067626"/>
    </source>
</evidence>
<dbReference type="EMBL" id="CP012159">
    <property type="protein sequence ID" value="AKT36370.1"/>
    <property type="molecule type" value="Genomic_DNA"/>
</dbReference>
<dbReference type="InterPro" id="IPR019545">
    <property type="entry name" value="DM13_domain"/>
</dbReference>
<dbReference type="KEGG" id="ccro:CMC5_004830"/>
<name>A0A0K1E668_CHOCO</name>
<dbReference type="AlphaFoldDB" id="A0A0K1E668"/>
<protein>
    <recommendedName>
        <fullName evidence="2">DM13 domain-containing protein</fullName>
    </recommendedName>
</protein>
<proteinExistence type="predicted"/>
<feature type="region of interest" description="Disordered" evidence="1">
    <location>
        <begin position="13"/>
        <end position="84"/>
    </location>
</feature>
<dbReference type="Proteomes" id="UP000067626">
    <property type="component" value="Chromosome"/>
</dbReference>
<dbReference type="PROSITE" id="PS51549">
    <property type="entry name" value="DM13"/>
    <property type="match status" value="1"/>
</dbReference>
<sequence>MSALFGAWALAACGASEPPPPAAPPPAPPPPVAEPEPEPEPEPSAPPADAKPEPAQSSGRTPLFKSDPEEITDSFGSSPAAKLELGDDTGRATLRIPENALSQGVNITFKIEKKGKTSGPPIGKVYRTSGVVPPDGTPREIESAGPVFELAFPAGNKKDANLAIGTISLDDKGREKIDWIVVAPKRIDDAMGLAYFELSKLPNAYLHITTKAPTEPKQ</sequence>
<organism evidence="3 4">
    <name type="scientific">Chondromyces crocatus</name>
    <dbReference type="NCBI Taxonomy" id="52"/>
    <lineage>
        <taxon>Bacteria</taxon>
        <taxon>Pseudomonadati</taxon>
        <taxon>Myxococcota</taxon>
        <taxon>Polyangia</taxon>
        <taxon>Polyangiales</taxon>
        <taxon>Polyangiaceae</taxon>
        <taxon>Chondromyces</taxon>
    </lineage>
</organism>
<evidence type="ECO:0000313" key="3">
    <source>
        <dbReference type="EMBL" id="AKT36370.1"/>
    </source>
</evidence>
<accession>A0A0K1E668</accession>
<dbReference type="STRING" id="52.CMC5_004830"/>